<gene>
    <name evidence="3" type="ORF">BJ982_000018</name>
</gene>
<dbReference type="AlphaFoldDB" id="A0A7W7D199"/>
<evidence type="ECO:0000256" key="1">
    <source>
        <dbReference type="SAM" id="MobiDB-lite"/>
    </source>
</evidence>
<evidence type="ECO:0000313" key="4">
    <source>
        <dbReference type="Proteomes" id="UP000542210"/>
    </source>
</evidence>
<keyword evidence="2" id="KW-1133">Transmembrane helix</keyword>
<sequence length="254" mass="27352">MNSPDDAGGAEEMEAELRALGEALRVPEPPPADVARAVRARLEGPERAGSLKPRRPERPGRRRTWRWGAAGVAAVVALLVGLTPQGQAAVGAVLRFAGIEAHIGEEPPPPPRGVPSPLPGERRVTLDEARRLVRLPFAVPAALGETRDVRVSDGGRVVSLFWPGVRLDAYDGVLTPMWRKDLGAPFPEEVVVGTAEGWWISGPHQVTYLPGDGSTRTLPRAAAPTLIWRRGGVAYRLEGPAELDRARRVAESLR</sequence>
<proteinExistence type="predicted"/>
<name>A0A7W7D199_9ACTN</name>
<reference evidence="3 4" key="1">
    <citation type="submission" date="2020-08" db="EMBL/GenBank/DDBJ databases">
        <title>Sequencing the genomes of 1000 actinobacteria strains.</title>
        <authorList>
            <person name="Klenk H.-P."/>
        </authorList>
    </citation>
    <scope>NUCLEOTIDE SEQUENCE [LARGE SCALE GENOMIC DNA]</scope>
    <source>
        <strain evidence="3 4">DSM 45784</strain>
    </source>
</reference>
<accession>A0A7W7D199</accession>
<feature type="region of interest" description="Disordered" evidence="1">
    <location>
        <begin position="41"/>
        <end position="62"/>
    </location>
</feature>
<organism evidence="3 4">
    <name type="scientific">Sphaerisporangium siamense</name>
    <dbReference type="NCBI Taxonomy" id="795645"/>
    <lineage>
        <taxon>Bacteria</taxon>
        <taxon>Bacillati</taxon>
        <taxon>Actinomycetota</taxon>
        <taxon>Actinomycetes</taxon>
        <taxon>Streptosporangiales</taxon>
        <taxon>Streptosporangiaceae</taxon>
        <taxon>Sphaerisporangium</taxon>
    </lineage>
</organism>
<dbReference type="EMBL" id="JACHND010000001">
    <property type="protein sequence ID" value="MBB4698474.1"/>
    <property type="molecule type" value="Genomic_DNA"/>
</dbReference>
<keyword evidence="4" id="KW-1185">Reference proteome</keyword>
<keyword evidence="2" id="KW-0812">Transmembrane</keyword>
<feature type="transmembrane region" description="Helical" evidence="2">
    <location>
        <begin position="64"/>
        <end position="82"/>
    </location>
</feature>
<keyword evidence="2" id="KW-0472">Membrane</keyword>
<evidence type="ECO:0000256" key="2">
    <source>
        <dbReference type="SAM" id="Phobius"/>
    </source>
</evidence>
<comment type="caution">
    <text evidence="3">The sequence shown here is derived from an EMBL/GenBank/DDBJ whole genome shotgun (WGS) entry which is preliminary data.</text>
</comment>
<protein>
    <recommendedName>
        <fullName evidence="5">DUF4367 domain-containing protein</fullName>
    </recommendedName>
</protein>
<evidence type="ECO:0008006" key="5">
    <source>
        <dbReference type="Google" id="ProtNLM"/>
    </source>
</evidence>
<dbReference type="Proteomes" id="UP000542210">
    <property type="component" value="Unassembled WGS sequence"/>
</dbReference>
<evidence type="ECO:0000313" key="3">
    <source>
        <dbReference type="EMBL" id="MBB4698474.1"/>
    </source>
</evidence>
<dbReference type="RefSeq" id="WP_184875344.1">
    <property type="nucleotide sequence ID" value="NZ_BOOV01000014.1"/>
</dbReference>